<dbReference type="Gene3D" id="2.110.10.10">
    <property type="entry name" value="Hemopexin-like domain"/>
    <property type="match status" value="1"/>
</dbReference>
<feature type="signal peptide" evidence="2">
    <location>
        <begin position="1"/>
        <end position="22"/>
    </location>
</feature>
<evidence type="ECO:0000313" key="4">
    <source>
        <dbReference type="Proteomes" id="UP000285301"/>
    </source>
</evidence>
<keyword evidence="1" id="KW-0812">Transmembrane</keyword>
<keyword evidence="2" id="KW-0732">Signal</keyword>
<comment type="caution">
    <text evidence="3">The sequence shown here is derived from an EMBL/GenBank/DDBJ whole genome shotgun (WGS) entry which is preliminary data.</text>
</comment>
<dbReference type="SUPFAM" id="SSF50923">
    <property type="entry name" value="Hemopexin-like domain"/>
    <property type="match status" value="1"/>
</dbReference>
<dbReference type="AlphaFoldDB" id="A0A3S3NJJ3"/>
<evidence type="ECO:0000256" key="2">
    <source>
        <dbReference type="SAM" id="SignalP"/>
    </source>
</evidence>
<gene>
    <name evidence="3" type="ORF">B4U79_18390</name>
</gene>
<keyword evidence="1" id="KW-1133">Transmembrane helix</keyword>
<accession>A0A3S3NJJ3</accession>
<sequence>MNRFSIYLLFMIFFLINGIANGDTCSETSGIFAQSAAEVKLGNSRVSLLNTNRGVYILMNLVFDGRFLFGEVEYQKNIVSNYENRIKSIDDLSSIFSIPTAESGSFFGLQNNELIKFRLQSTDDGYTIISEAGASIPNAIQTLFANRNVRTLVPVVIDNKYYLIQYVKSSALERPENITFIKLQQNTTKIDCEFKTATSIGDSPYVIEFIESIAVIRDMRISSISCYHNISRQASISELIGCRSDPCRGSQLDDIIPFQESKLVFFGYSYYLTKSGIRQRNRVMESFSLKADAFGFPQNPRPPLTGAVVDAAYFDSLTKKTFVFIGKEVYELSEGLFSAKHNISTYFNLIDFGENEMVTAAFKNPLSNAVILFSKNKYRIATPGQTGFTSTPARSTEKLFSIEKRVDATDFDINLFIFFERDHHFTFEKLSLTPENSFGQKPSLDRNNSETIFYCVQPREVFKSVWIKLILVLLLLLVVIAIIITIFALSSASYYLSSKQRSKSQSKSGASAISTTGS</sequence>
<dbReference type="EMBL" id="NCKU01005983">
    <property type="protein sequence ID" value="RWS03961.1"/>
    <property type="molecule type" value="Genomic_DNA"/>
</dbReference>
<keyword evidence="1" id="KW-0472">Membrane</keyword>
<protein>
    <submittedName>
        <fullName evidence="3">Uncharacterized protein</fullName>
    </submittedName>
</protein>
<dbReference type="InterPro" id="IPR036375">
    <property type="entry name" value="Hemopexin-like_dom_sf"/>
</dbReference>
<reference evidence="3 4" key="1">
    <citation type="journal article" date="2018" name="Gigascience">
        <title>Genomes of trombidid mites reveal novel predicted allergens and laterally-transferred genes associated with secondary metabolism.</title>
        <authorList>
            <person name="Dong X."/>
            <person name="Chaisiri K."/>
            <person name="Xia D."/>
            <person name="Armstrong S.D."/>
            <person name="Fang Y."/>
            <person name="Donnelly M.J."/>
            <person name="Kadowaki T."/>
            <person name="McGarry J.W."/>
            <person name="Darby A.C."/>
            <person name="Makepeace B.L."/>
        </authorList>
    </citation>
    <scope>NUCLEOTIDE SEQUENCE [LARGE SCALE GENOMIC DNA]</scope>
    <source>
        <strain evidence="3">UoL-WK</strain>
    </source>
</reference>
<dbReference type="OrthoDB" id="10651909at2759"/>
<feature type="chain" id="PRO_5018527527" evidence="2">
    <location>
        <begin position="23"/>
        <end position="518"/>
    </location>
</feature>
<feature type="transmembrane region" description="Helical" evidence="1">
    <location>
        <begin position="465"/>
        <end position="496"/>
    </location>
</feature>
<keyword evidence="4" id="KW-1185">Reference proteome</keyword>
<proteinExistence type="predicted"/>
<name>A0A3S3NJJ3_9ACAR</name>
<dbReference type="Proteomes" id="UP000285301">
    <property type="component" value="Unassembled WGS sequence"/>
</dbReference>
<evidence type="ECO:0000256" key="1">
    <source>
        <dbReference type="SAM" id="Phobius"/>
    </source>
</evidence>
<organism evidence="3 4">
    <name type="scientific">Dinothrombium tinctorium</name>
    <dbReference type="NCBI Taxonomy" id="1965070"/>
    <lineage>
        <taxon>Eukaryota</taxon>
        <taxon>Metazoa</taxon>
        <taxon>Ecdysozoa</taxon>
        <taxon>Arthropoda</taxon>
        <taxon>Chelicerata</taxon>
        <taxon>Arachnida</taxon>
        <taxon>Acari</taxon>
        <taxon>Acariformes</taxon>
        <taxon>Trombidiformes</taxon>
        <taxon>Prostigmata</taxon>
        <taxon>Anystina</taxon>
        <taxon>Parasitengona</taxon>
        <taxon>Trombidioidea</taxon>
        <taxon>Trombidiidae</taxon>
        <taxon>Dinothrombium</taxon>
    </lineage>
</organism>
<evidence type="ECO:0000313" key="3">
    <source>
        <dbReference type="EMBL" id="RWS03961.1"/>
    </source>
</evidence>